<sequence length="373" mass="41065">MGSIDGYTMGLAPSSQIKTLKLFDDCTYNSSTENPAPEANLEDQCEQASDCESGVSGTDNGQEVHVFKNGLTRVHEGDKMRGIIRNKFLSSLSTCGLHTEVEAIHKKVYSGVMCQAKYQSFCVYARAMEQNFGGSANVKYAWYGASKNELNDILSHGFGHSTNTGVYGGGICLSPADHPIGSFQSSVAEEDGLRHLLLCRVLLGRTEIVRPDSGQSNPSSEEFDSGVDNLASPRKYIVWSTRMNTHILPEYVVSFRTSTGLEGYQRISRPLRRPSSAFIPFSALITVLSKSLPPDAIKVIAKHYGDHKAKKITRHELIQRLRNIAGDKLLLVVIKSHMDKMKALQTSFLRNCNNRGGNSGLQEWITSLRLGIT</sequence>
<keyword evidence="2" id="KW-0217">Developmental protein</keyword>
<evidence type="ECO:0000256" key="4">
    <source>
        <dbReference type="ARBA" id="ARBA00023242"/>
    </source>
</evidence>
<reference evidence="8" key="1">
    <citation type="submission" date="2024-07" db="EMBL/GenBank/DDBJ databases">
        <title>Two chromosome-level genome assemblies of Korean endemic species Abeliophyllum distichum and Forsythia ovata (Oleaceae).</title>
        <authorList>
            <person name="Jang H."/>
        </authorList>
    </citation>
    <scope>NUCLEOTIDE SEQUENCE [LARGE SCALE GENOMIC DNA]</scope>
</reference>
<dbReference type="EMBL" id="JBFOLJ010000008">
    <property type="protein sequence ID" value="KAL2515753.1"/>
    <property type="molecule type" value="Genomic_DNA"/>
</dbReference>
<keyword evidence="8" id="KW-1185">Reference proteome</keyword>
<evidence type="ECO:0000256" key="1">
    <source>
        <dbReference type="ARBA" id="ARBA00004123"/>
    </source>
</evidence>
<dbReference type="Proteomes" id="UP001604277">
    <property type="component" value="Unassembled WGS sequence"/>
</dbReference>
<evidence type="ECO:0000259" key="5">
    <source>
        <dbReference type="PROSITE" id="PS51059"/>
    </source>
</evidence>
<dbReference type="Pfam" id="PF12174">
    <property type="entry name" value="RST"/>
    <property type="match status" value="1"/>
</dbReference>
<gene>
    <name evidence="7" type="ORF">Fot_29724</name>
</gene>
<dbReference type="InterPro" id="IPR012317">
    <property type="entry name" value="Poly(ADP-ribose)pol_cat_dom"/>
</dbReference>
<evidence type="ECO:0000256" key="3">
    <source>
        <dbReference type="ARBA" id="ARBA00023016"/>
    </source>
</evidence>
<dbReference type="SUPFAM" id="SSF56399">
    <property type="entry name" value="ADP-ribosylation"/>
    <property type="match status" value="1"/>
</dbReference>
<comment type="subcellular location">
    <subcellularLocation>
        <location evidence="1">Nucleus</location>
    </subcellularLocation>
</comment>
<proteinExistence type="predicted"/>
<dbReference type="Pfam" id="PF00644">
    <property type="entry name" value="PARP"/>
    <property type="match status" value="1"/>
</dbReference>
<dbReference type="PROSITE" id="PS51059">
    <property type="entry name" value="PARP_CATALYTIC"/>
    <property type="match status" value="1"/>
</dbReference>
<feature type="domain" description="RST" evidence="6">
    <location>
        <begin position="272"/>
        <end position="343"/>
    </location>
</feature>
<dbReference type="GO" id="GO:0005634">
    <property type="term" value="C:nucleus"/>
    <property type="evidence" value="ECO:0007669"/>
    <property type="project" value="UniProtKB-SubCell"/>
</dbReference>
<evidence type="ECO:0000313" key="8">
    <source>
        <dbReference type="Proteomes" id="UP001604277"/>
    </source>
</evidence>
<keyword evidence="3" id="KW-0346">Stress response</keyword>
<dbReference type="InterPro" id="IPR022003">
    <property type="entry name" value="RST"/>
</dbReference>
<evidence type="ECO:0000259" key="6">
    <source>
        <dbReference type="PROSITE" id="PS51879"/>
    </source>
</evidence>
<dbReference type="PANTHER" id="PTHR32263">
    <property type="entry name" value="INACTIVE POLY [ADP-RIBOSE] POLYMERASE SRO4-RELATED"/>
    <property type="match status" value="1"/>
</dbReference>
<dbReference type="Gene3D" id="3.90.228.10">
    <property type="match status" value="1"/>
</dbReference>
<accession>A0ABD1TT51</accession>
<comment type="caution">
    <text evidence="7">The sequence shown here is derived from an EMBL/GenBank/DDBJ whole genome shotgun (WGS) entry which is preliminary data.</text>
</comment>
<evidence type="ECO:0000256" key="2">
    <source>
        <dbReference type="ARBA" id="ARBA00022473"/>
    </source>
</evidence>
<organism evidence="7 8">
    <name type="scientific">Forsythia ovata</name>
    <dbReference type="NCBI Taxonomy" id="205694"/>
    <lineage>
        <taxon>Eukaryota</taxon>
        <taxon>Viridiplantae</taxon>
        <taxon>Streptophyta</taxon>
        <taxon>Embryophyta</taxon>
        <taxon>Tracheophyta</taxon>
        <taxon>Spermatophyta</taxon>
        <taxon>Magnoliopsida</taxon>
        <taxon>eudicotyledons</taxon>
        <taxon>Gunneridae</taxon>
        <taxon>Pentapetalae</taxon>
        <taxon>asterids</taxon>
        <taxon>lamiids</taxon>
        <taxon>Lamiales</taxon>
        <taxon>Oleaceae</taxon>
        <taxon>Forsythieae</taxon>
        <taxon>Forsythia</taxon>
    </lineage>
</organism>
<dbReference type="PROSITE" id="PS51879">
    <property type="entry name" value="RST"/>
    <property type="match status" value="1"/>
</dbReference>
<keyword evidence="4" id="KW-0539">Nucleus</keyword>
<evidence type="ECO:0000313" key="7">
    <source>
        <dbReference type="EMBL" id="KAL2515753.1"/>
    </source>
</evidence>
<dbReference type="PANTHER" id="PTHR32263:SF12">
    <property type="entry name" value="INACTIVE POLY [ADP-RIBOSE] POLYMERASE SRO4-RELATED"/>
    <property type="match status" value="1"/>
</dbReference>
<dbReference type="AlphaFoldDB" id="A0ABD1TT51"/>
<name>A0ABD1TT51_9LAMI</name>
<feature type="domain" description="PARP catalytic" evidence="5">
    <location>
        <begin position="55"/>
        <end position="276"/>
    </location>
</feature>
<protein>
    <submittedName>
        <fullName evidence="7">Inactive poly [ADP-ribose] polymerase SRO5</fullName>
    </submittedName>
</protein>
<dbReference type="InterPro" id="IPR044964">
    <property type="entry name" value="RCD1/SRO1-5"/>
</dbReference>